<reference evidence="1 2" key="1">
    <citation type="submission" date="2016-01" db="EMBL/GenBank/DDBJ databases">
        <authorList>
            <person name="Oliw E.H."/>
        </authorList>
    </citation>
    <scope>NUCLEOTIDE SEQUENCE [LARGE SCALE GENOMIC DNA]</scope>
    <source>
        <strain evidence="1">LMG 22029</strain>
    </source>
</reference>
<evidence type="ECO:0000313" key="2">
    <source>
        <dbReference type="Proteomes" id="UP000054893"/>
    </source>
</evidence>
<dbReference type="RefSeq" id="WP_157766567.1">
    <property type="nucleotide sequence ID" value="NZ_FCOC02000001.1"/>
</dbReference>
<name>A0A158EWY4_CABSO</name>
<dbReference type="AlphaFoldDB" id="A0A158EWY4"/>
<dbReference type="OrthoDB" id="8545738at2"/>
<sequence>MNKEVTRKPNAFDIQQAPGESDAQTTARTASNGVTRGAAAARAFAIPVFGAIDLTAYEAEIRKKVSEAIGGDLKAVREMLLTQANTLDMVFNRVALMSGDDADSEYLWLALQAQSQCYETIRTLSELGGYELEPSEDQ</sequence>
<evidence type="ECO:0000313" key="1">
    <source>
        <dbReference type="EMBL" id="SAL12046.1"/>
    </source>
</evidence>
<protein>
    <submittedName>
        <fullName evidence="1">Uncharacterized protein</fullName>
    </submittedName>
</protein>
<gene>
    <name evidence="1" type="ORF">AWB64_00469</name>
</gene>
<proteinExistence type="predicted"/>
<dbReference type="EMBL" id="FCOC02000001">
    <property type="protein sequence ID" value="SAL12046.1"/>
    <property type="molecule type" value="Genomic_DNA"/>
</dbReference>
<organism evidence="1 2">
    <name type="scientific">Caballeronia sordidicola</name>
    <name type="common">Burkholderia sordidicola</name>
    <dbReference type="NCBI Taxonomy" id="196367"/>
    <lineage>
        <taxon>Bacteria</taxon>
        <taxon>Pseudomonadati</taxon>
        <taxon>Pseudomonadota</taxon>
        <taxon>Betaproteobacteria</taxon>
        <taxon>Burkholderiales</taxon>
        <taxon>Burkholderiaceae</taxon>
        <taxon>Caballeronia</taxon>
    </lineage>
</organism>
<accession>A0A158EWY4</accession>
<dbReference type="Proteomes" id="UP000054893">
    <property type="component" value="Unassembled WGS sequence"/>
</dbReference>